<sequence length="85" mass="9754">MLVEIIRFVFNAEIRKDPHLKSEWTGAVLDILLGSFVHIYYRVWTQNGTGEERQLAPIGPALNLLKKYTSVVEIGIGDRLIAWWS</sequence>
<proteinExistence type="predicted"/>
<dbReference type="EMBL" id="NBSK02000005">
    <property type="protein sequence ID" value="KAJ0203512.1"/>
    <property type="molecule type" value="Genomic_DNA"/>
</dbReference>
<evidence type="ECO:0000313" key="1">
    <source>
        <dbReference type="EMBL" id="KAJ0203512.1"/>
    </source>
</evidence>
<evidence type="ECO:0000313" key="2">
    <source>
        <dbReference type="Proteomes" id="UP000235145"/>
    </source>
</evidence>
<organism evidence="1 2">
    <name type="scientific">Lactuca sativa</name>
    <name type="common">Garden lettuce</name>
    <dbReference type="NCBI Taxonomy" id="4236"/>
    <lineage>
        <taxon>Eukaryota</taxon>
        <taxon>Viridiplantae</taxon>
        <taxon>Streptophyta</taxon>
        <taxon>Embryophyta</taxon>
        <taxon>Tracheophyta</taxon>
        <taxon>Spermatophyta</taxon>
        <taxon>Magnoliopsida</taxon>
        <taxon>eudicotyledons</taxon>
        <taxon>Gunneridae</taxon>
        <taxon>Pentapetalae</taxon>
        <taxon>asterids</taxon>
        <taxon>campanulids</taxon>
        <taxon>Asterales</taxon>
        <taxon>Asteraceae</taxon>
        <taxon>Cichorioideae</taxon>
        <taxon>Cichorieae</taxon>
        <taxon>Lactucinae</taxon>
        <taxon>Lactuca</taxon>
    </lineage>
</organism>
<comment type="caution">
    <text evidence="1">The sequence shown here is derived from an EMBL/GenBank/DDBJ whole genome shotgun (WGS) entry which is preliminary data.</text>
</comment>
<name>A0A9R1VAM8_LACSA</name>
<keyword evidence="2" id="KW-1185">Reference proteome</keyword>
<dbReference type="Proteomes" id="UP000235145">
    <property type="component" value="Unassembled WGS sequence"/>
</dbReference>
<gene>
    <name evidence="1" type="ORF">LSAT_V11C500285240</name>
</gene>
<dbReference type="AlphaFoldDB" id="A0A9R1VAM8"/>
<reference evidence="1 2" key="1">
    <citation type="journal article" date="2017" name="Nat. Commun.">
        <title>Genome assembly with in vitro proximity ligation data and whole-genome triplication in lettuce.</title>
        <authorList>
            <person name="Reyes-Chin-Wo S."/>
            <person name="Wang Z."/>
            <person name="Yang X."/>
            <person name="Kozik A."/>
            <person name="Arikit S."/>
            <person name="Song C."/>
            <person name="Xia L."/>
            <person name="Froenicke L."/>
            <person name="Lavelle D.O."/>
            <person name="Truco M.J."/>
            <person name="Xia R."/>
            <person name="Zhu S."/>
            <person name="Xu C."/>
            <person name="Xu H."/>
            <person name="Xu X."/>
            <person name="Cox K."/>
            <person name="Korf I."/>
            <person name="Meyers B.C."/>
            <person name="Michelmore R.W."/>
        </authorList>
    </citation>
    <scope>NUCLEOTIDE SEQUENCE [LARGE SCALE GENOMIC DNA]</scope>
    <source>
        <strain evidence="2">cv. Salinas</strain>
        <tissue evidence="1">Seedlings</tissue>
    </source>
</reference>
<accession>A0A9R1VAM8</accession>
<protein>
    <submittedName>
        <fullName evidence="1">Uncharacterized protein</fullName>
    </submittedName>
</protein>